<reference evidence="1 2" key="1">
    <citation type="submission" date="2013-08" db="EMBL/GenBank/DDBJ databases">
        <authorList>
            <person name="Durkin A.S."/>
            <person name="Haft D.R."/>
            <person name="McCorrison J."/>
            <person name="Torralba M."/>
            <person name="Gillis M."/>
            <person name="Haft D.H."/>
            <person name="Methe B."/>
            <person name="Sutton G."/>
            <person name="Nelson K.E."/>
        </authorList>
    </citation>
    <scope>NUCLEOTIDE SEQUENCE [LARGE SCALE GENOMIC DNA]</scope>
    <source>
        <strain evidence="1 2">F0068</strain>
    </source>
</reference>
<accession>U2LA69</accession>
<sequence length="48" mass="5418">MIIRFGIQLCLCVDNRVNTIGIARFDDLKDGKDGTILYAVVSSILKYR</sequence>
<gene>
    <name evidence="1" type="ORF">HMPREF1218_1690</name>
</gene>
<evidence type="ECO:0000313" key="1">
    <source>
        <dbReference type="EMBL" id="ERK01378.1"/>
    </source>
</evidence>
<dbReference type="PATRIC" id="fig|1081904.3.peg.1295"/>
<proteinExistence type="predicted"/>
<evidence type="ECO:0000313" key="2">
    <source>
        <dbReference type="Proteomes" id="UP000016600"/>
    </source>
</evidence>
<dbReference type="EMBL" id="AWET01000029">
    <property type="protein sequence ID" value="ERK01378.1"/>
    <property type="molecule type" value="Genomic_DNA"/>
</dbReference>
<name>U2LA69_9BACT</name>
<keyword evidence="2" id="KW-1185">Reference proteome</keyword>
<dbReference type="AlphaFoldDB" id="U2LA69"/>
<organism evidence="1 2">
    <name type="scientific">Hoylesella pleuritidis F0068</name>
    <dbReference type="NCBI Taxonomy" id="1081904"/>
    <lineage>
        <taxon>Bacteria</taxon>
        <taxon>Pseudomonadati</taxon>
        <taxon>Bacteroidota</taxon>
        <taxon>Bacteroidia</taxon>
        <taxon>Bacteroidales</taxon>
        <taxon>Prevotellaceae</taxon>
        <taxon>Hoylesella</taxon>
    </lineage>
</organism>
<protein>
    <submittedName>
        <fullName evidence="1">Uncharacterized protein</fullName>
    </submittedName>
</protein>
<comment type="caution">
    <text evidence="1">The sequence shown here is derived from an EMBL/GenBank/DDBJ whole genome shotgun (WGS) entry which is preliminary data.</text>
</comment>
<dbReference type="Proteomes" id="UP000016600">
    <property type="component" value="Unassembled WGS sequence"/>
</dbReference>